<reference evidence="2 4" key="2">
    <citation type="journal article" date="2013" name="Nature">
        <title>Insights into bilaterian evolution from three spiralian genomes.</title>
        <authorList>
            <person name="Simakov O."/>
            <person name="Marletaz F."/>
            <person name="Cho S.J."/>
            <person name="Edsinger-Gonzales E."/>
            <person name="Havlak P."/>
            <person name="Hellsten U."/>
            <person name="Kuo D.H."/>
            <person name="Larsson T."/>
            <person name="Lv J."/>
            <person name="Arendt D."/>
            <person name="Savage R."/>
            <person name="Osoegawa K."/>
            <person name="de Jong P."/>
            <person name="Grimwood J."/>
            <person name="Chapman J.A."/>
            <person name="Shapiro H."/>
            <person name="Aerts A."/>
            <person name="Otillar R.P."/>
            <person name="Terry A.Y."/>
            <person name="Boore J.L."/>
            <person name="Grigoriev I.V."/>
            <person name="Lindberg D.R."/>
            <person name="Seaver E.C."/>
            <person name="Weisblat D.A."/>
            <person name="Putnam N.H."/>
            <person name="Rokhsar D.S."/>
        </authorList>
    </citation>
    <scope>NUCLEOTIDE SEQUENCE</scope>
</reference>
<evidence type="ECO:0000313" key="2">
    <source>
        <dbReference type="EMBL" id="ESN99112.1"/>
    </source>
</evidence>
<reference evidence="3" key="3">
    <citation type="submission" date="2015-06" db="UniProtKB">
        <authorList>
            <consortium name="EnsemblMetazoa"/>
        </authorList>
    </citation>
    <scope>IDENTIFICATION</scope>
</reference>
<evidence type="ECO:0000313" key="4">
    <source>
        <dbReference type="Proteomes" id="UP000015101"/>
    </source>
</evidence>
<dbReference type="EMBL" id="AMQM01001117">
    <property type="status" value="NOT_ANNOTATED_CDS"/>
    <property type="molecule type" value="Genomic_DNA"/>
</dbReference>
<dbReference type="EMBL" id="KB097143">
    <property type="protein sequence ID" value="ESN99112.1"/>
    <property type="molecule type" value="Genomic_DNA"/>
</dbReference>
<dbReference type="Proteomes" id="UP000015101">
    <property type="component" value="Unassembled WGS sequence"/>
</dbReference>
<proteinExistence type="predicted"/>
<accession>T1ESX0</accession>
<dbReference type="KEGG" id="hro:HELRODRAFT_162603"/>
<dbReference type="RefSeq" id="XP_009023012.1">
    <property type="nucleotide sequence ID" value="XM_009024764.1"/>
</dbReference>
<feature type="region of interest" description="Disordered" evidence="1">
    <location>
        <begin position="1"/>
        <end position="47"/>
    </location>
</feature>
<dbReference type="HOGENOM" id="CLU_1847312_0_0_1"/>
<gene>
    <name evidence="3" type="primary">20199670</name>
    <name evidence="2" type="ORF">HELRODRAFT_162603</name>
</gene>
<feature type="compositionally biased region" description="Basic and acidic residues" evidence="1">
    <location>
        <begin position="1"/>
        <end position="42"/>
    </location>
</feature>
<reference evidence="4" key="1">
    <citation type="submission" date="2012-12" db="EMBL/GenBank/DDBJ databases">
        <authorList>
            <person name="Hellsten U."/>
            <person name="Grimwood J."/>
            <person name="Chapman J.A."/>
            <person name="Shapiro H."/>
            <person name="Aerts A."/>
            <person name="Otillar R.P."/>
            <person name="Terry A.Y."/>
            <person name="Boore J.L."/>
            <person name="Simakov O."/>
            <person name="Marletaz F."/>
            <person name="Cho S.-J."/>
            <person name="Edsinger-Gonzales E."/>
            <person name="Havlak P."/>
            <person name="Kuo D.-H."/>
            <person name="Larsson T."/>
            <person name="Lv J."/>
            <person name="Arendt D."/>
            <person name="Savage R."/>
            <person name="Osoegawa K."/>
            <person name="de Jong P."/>
            <person name="Lindberg D.R."/>
            <person name="Seaver E.C."/>
            <person name="Weisblat D.A."/>
            <person name="Putnam N.H."/>
            <person name="Grigoriev I.V."/>
            <person name="Rokhsar D.S."/>
        </authorList>
    </citation>
    <scope>NUCLEOTIDE SEQUENCE</scope>
</reference>
<dbReference type="CTD" id="20199670"/>
<dbReference type="EnsemblMetazoa" id="HelroT162603">
    <property type="protein sequence ID" value="HelroP162603"/>
    <property type="gene ID" value="HelroG162603"/>
</dbReference>
<organism evidence="3 4">
    <name type="scientific">Helobdella robusta</name>
    <name type="common">Californian leech</name>
    <dbReference type="NCBI Taxonomy" id="6412"/>
    <lineage>
        <taxon>Eukaryota</taxon>
        <taxon>Metazoa</taxon>
        <taxon>Spiralia</taxon>
        <taxon>Lophotrochozoa</taxon>
        <taxon>Annelida</taxon>
        <taxon>Clitellata</taxon>
        <taxon>Hirudinea</taxon>
        <taxon>Rhynchobdellida</taxon>
        <taxon>Glossiphoniidae</taxon>
        <taxon>Helobdella</taxon>
    </lineage>
</organism>
<protein>
    <submittedName>
        <fullName evidence="2 3">Uncharacterized protein</fullName>
    </submittedName>
</protein>
<dbReference type="InParanoid" id="T1ESX0"/>
<dbReference type="AlphaFoldDB" id="T1ESX0"/>
<sequence>MAESGKKEAKKNPKKDKDADKKNSKDKLNKEDENKDKEKKEEDDMSGVILKGLEQLNELVKTIEEQVTEYIKKKGPLEMTEQYCTGPITNCGPSCLVTTFQPCCCPPPCCKPVPRAAPCAGNYSTPPRCPCCGTICSQK</sequence>
<name>T1ESX0_HELRO</name>
<evidence type="ECO:0000256" key="1">
    <source>
        <dbReference type="SAM" id="MobiDB-lite"/>
    </source>
</evidence>
<evidence type="ECO:0000313" key="3">
    <source>
        <dbReference type="EnsemblMetazoa" id="HelroP162603"/>
    </source>
</evidence>
<keyword evidence="4" id="KW-1185">Reference proteome</keyword>
<dbReference type="GeneID" id="20199670"/>